<feature type="compositionally biased region" description="Polar residues" evidence="8">
    <location>
        <begin position="111"/>
        <end position="134"/>
    </location>
</feature>
<accession>A0AAN8A3C8</accession>
<evidence type="ECO:0000313" key="9">
    <source>
        <dbReference type="EMBL" id="KAK5701564.1"/>
    </source>
</evidence>
<dbReference type="Proteomes" id="UP001310594">
    <property type="component" value="Unassembled WGS sequence"/>
</dbReference>
<dbReference type="AlphaFoldDB" id="A0AAN8A3C8"/>
<dbReference type="EMBL" id="JAVRQU010000006">
    <property type="protein sequence ID" value="KAK5701564.1"/>
    <property type="molecule type" value="Genomic_DNA"/>
</dbReference>
<keyword evidence="6" id="KW-0906">Nuclear pore complex</keyword>
<evidence type="ECO:0000256" key="8">
    <source>
        <dbReference type="SAM" id="MobiDB-lite"/>
    </source>
</evidence>
<feature type="region of interest" description="Disordered" evidence="8">
    <location>
        <begin position="254"/>
        <end position="274"/>
    </location>
</feature>
<dbReference type="Pfam" id="PF21121">
    <property type="entry name" value="Nup49_C"/>
    <property type="match status" value="1"/>
</dbReference>
<feature type="compositionally biased region" description="Polar residues" evidence="8">
    <location>
        <begin position="21"/>
        <end position="30"/>
    </location>
</feature>
<keyword evidence="4" id="KW-0653">Protein transport</keyword>
<proteinExistence type="predicted"/>
<keyword evidence="7" id="KW-0539">Nucleus</keyword>
<name>A0AAN8A3C8_9PEZI</name>
<comment type="subcellular location">
    <subcellularLocation>
        <location evidence="1">Nucleus</location>
        <location evidence="1">Nuclear pore complex</location>
    </subcellularLocation>
</comment>
<feature type="compositionally biased region" description="Low complexity" evidence="8">
    <location>
        <begin position="80"/>
        <end position="89"/>
    </location>
</feature>
<dbReference type="PANTHER" id="PTHR13437:SF2">
    <property type="entry name" value="NUCLEOPORIN P58_P45"/>
    <property type="match status" value="1"/>
</dbReference>
<feature type="compositionally biased region" description="Polar residues" evidence="8">
    <location>
        <begin position="90"/>
        <end position="105"/>
    </location>
</feature>
<feature type="region of interest" description="Disordered" evidence="8">
    <location>
        <begin position="1"/>
        <end position="231"/>
    </location>
</feature>
<protein>
    <recommendedName>
        <fullName evidence="11">Nucleoporin Nup54 alpha-helical domain-containing protein</fullName>
    </recommendedName>
</protein>
<evidence type="ECO:0000256" key="5">
    <source>
        <dbReference type="ARBA" id="ARBA00023010"/>
    </source>
</evidence>
<gene>
    <name evidence="9" type="ORF">LTR97_004379</name>
</gene>
<dbReference type="GO" id="GO:0015031">
    <property type="term" value="P:protein transport"/>
    <property type="evidence" value="ECO:0007669"/>
    <property type="project" value="UniProtKB-KW"/>
</dbReference>
<reference evidence="9" key="1">
    <citation type="submission" date="2023-08" db="EMBL/GenBank/DDBJ databases">
        <title>Black Yeasts Isolated from many extreme environments.</title>
        <authorList>
            <person name="Coleine C."/>
            <person name="Stajich J.E."/>
            <person name="Selbmann L."/>
        </authorList>
    </citation>
    <scope>NUCLEOTIDE SEQUENCE</scope>
    <source>
        <strain evidence="9">CCFEE 5810</strain>
    </source>
</reference>
<evidence type="ECO:0000256" key="7">
    <source>
        <dbReference type="ARBA" id="ARBA00023242"/>
    </source>
</evidence>
<dbReference type="GO" id="GO:0008139">
    <property type="term" value="F:nuclear localization sequence binding"/>
    <property type="evidence" value="ECO:0007669"/>
    <property type="project" value="InterPro"/>
</dbReference>
<organism evidence="9 10">
    <name type="scientific">Elasticomyces elasticus</name>
    <dbReference type="NCBI Taxonomy" id="574655"/>
    <lineage>
        <taxon>Eukaryota</taxon>
        <taxon>Fungi</taxon>
        <taxon>Dikarya</taxon>
        <taxon>Ascomycota</taxon>
        <taxon>Pezizomycotina</taxon>
        <taxon>Dothideomycetes</taxon>
        <taxon>Dothideomycetidae</taxon>
        <taxon>Mycosphaerellales</taxon>
        <taxon>Teratosphaeriaceae</taxon>
        <taxon>Elasticomyces</taxon>
    </lineage>
</organism>
<evidence type="ECO:0000256" key="2">
    <source>
        <dbReference type="ARBA" id="ARBA00022448"/>
    </source>
</evidence>
<comment type="caution">
    <text evidence="9">The sequence shown here is derived from an EMBL/GenBank/DDBJ whole genome shotgun (WGS) entry which is preliminary data.</text>
</comment>
<sequence length="529" mass="56373">MAPLAHPSGPRNAGIPFTMLTPANSTPKQPNTNTNINTTQAQPKPTAAIPQAQPKQPAAMSLFGTTNAQPSGTGLFGSAQPQQQPQQQQSLFANNNNTTQPSTGTGLFGSSLAQPQQQSTSLFSNLGNNNQQAAKPSLFGAPTAQPQQQQQPSLFSNLGGNSTQQQPAKPSLFSNLGGYNSTQQPATNNNNSLFGSTNNAQNPQQISNWGGSSTMNQQQPQGSSIFGLTSLPPDQLNHSLLAASQYRASQQQSQFAGKLSMGQQSTQQQQQPAGAVKVHANDLRGTTRFADCIDDVKTQFEMVDTMIQKQERFCREIQAMLPKHSEDILCLEPSVQVVKEMAENVEKVLIEDARVVNRAKQEVREKDAVDFKRCQRVVEGMMLPAAGGYGYGASSVGYYGGNASVGGKTGEEDYDTDLIGNYFIPLASILQTDLDKYTSILSDIESHMRVIESSAQVQAQQLAARRAGVSGPRGGSDETIKELAETLTGFEQSILGVAGVVGECREGVEGLVMGRVGQKFGGNMLGGSV</sequence>
<evidence type="ECO:0008006" key="11">
    <source>
        <dbReference type="Google" id="ProtNLM"/>
    </source>
</evidence>
<dbReference type="PANTHER" id="PTHR13437">
    <property type="entry name" value="NUCLEOPORIN P58/P45 NUCLEOPORIN-LIKE PROTEIN 1"/>
    <property type="match status" value="1"/>
</dbReference>
<feature type="compositionally biased region" description="Low complexity" evidence="8">
    <location>
        <begin position="31"/>
        <end position="59"/>
    </location>
</feature>
<feature type="compositionally biased region" description="Polar residues" evidence="8">
    <location>
        <begin position="63"/>
        <end position="72"/>
    </location>
</feature>
<keyword evidence="5" id="KW-0811">Translocation</keyword>
<dbReference type="GO" id="GO:0005643">
    <property type="term" value="C:nuclear pore"/>
    <property type="evidence" value="ECO:0007669"/>
    <property type="project" value="UniProtKB-SubCell"/>
</dbReference>
<feature type="compositionally biased region" description="Low complexity" evidence="8">
    <location>
        <begin position="187"/>
        <end position="199"/>
    </location>
</feature>
<evidence type="ECO:0000256" key="1">
    <source>
        <dbReference type="ARBA" id="ARBA00004567"/>
    </source>
</evidence>
<feature type="compositionally biased region" description="Polar residues" evidence="8">
    <location>
        <begin position="200"/>
        <end position="227"/>
    </location>
</feature>
<evidence type="ECO:0000313" key="10">
    <source>
        <dbReference type="Proteomes" id="UP001310594"/>
    </source>
</evidence>
<evidence type="ECO:0000256" key="6">
    <source>
        <dbReference type="ARBA" id="ARBA00023132"/>
    </source>
</evidence>
<dbReference type="Pfam" id="PF13634">
    <property type="entry name" value="Nucleoporin_FG"/>
    <property type="match status" value="2"/>
</dbReference>
<feature type="compositionally biased region" description="Polar residues" evidence="8">
    <location>
        <begin position="153"/>
        <end position="186"/>
    </location>
</feature>
<keyword evidence="3" id="KW-0509">mRNA transport</keyword>
<dbReference type="InterPro" id="IPR024882">
    <property type="entry name" value="NUP58/p45/49"/>
</dbReference>
<keyword evidence="2" id="KW-0813">Transport</keyword>
<dbReference type="GO" id="GO:0051028">
    <property type="term" value="P:mRNA transport"/>
    <property type="evidence" value="ECO:0007669"/>
    <property type="project" value="UniProtKB-KW"/>
</dbReference>
<evidence type="ECO:0000256" key="4">
    <source>
        <dbReference type="ARBA" id="ARBA00022927"/>
    </source>
</evidence>
<dbReference type="InterPro" id="IPR025574">
    <property type="entry name" value="Nucleoporin_FG_rpt"/>
</dbReference>
<dbReference type="GO" id="GO:0017056">
    <property type="term" value="F:structural constituent of nuclear pore"/>
    <property type="evidence" value="ECO:0007669"/>
    <property type="project" value="InterPro"/>
</dbReference>
<evidence type="ECO:0000256" key="3">
    <source>
        <dbReference type="ARBA" id="ARBA00022816"/>
    </source>
</evidence>